<dbReference type="InterPro" id="IPR001623">
    <property type="entry name" value="DnaJ_domain"/>
</dbReference>
<dbReference type="RefSeq" id="WP_085209976.1">
    <property type="nucleotide sequence ID" value="NZ_FXAM01000001.1"/>
</dbReference>
<feature type="domain" description="J" evidence="9">
    <location>
        <begin position="210"/>
        <end position="274"/>
    </location>
</feature>
<dbReference type="SUPFAM" id="SSF46565">
    <property type="entry name" value="Chaperone J-domain"/>
    <property type="match status" value="1"/>
</dbReference>
<evidence type="ECO:0000256" key="8">
    <source>
        <dbReference type="SAM" id="MobiDB-lite"/>
    </source>
</evidence>
<reference evidence="10 11" key="1">
    <citation type="submission" date="2016-12" db="EMBL/GenBank/DDBJ databases">
        <authorList>
            <person name="Song W.-J."/>
            <person name="Kurnit D.M."/>
        </authorList>
    </citation>
    <scope>NUCLEOTIDE SEQUENCE [LARGE SCALE GENOMIC DNA]</scope>
    <source>
        <strain evidence="10 11">175</strain>
    </source>
</reference>
<dbReference type="PANTHER" id="PTHR24074">
    <property type="entry name" value="CO-CHAPERONE PROTEIN DJLA"/>
    <property type="match status" value="1"/>
</dbReference>
<keyword evidence="3 7" id="KW-0812">Transmembrane</keyword>
<keyword evidence="11" id="KW-1185">Reference proteome</keyword>
<comment type="subcellular location">
    <subcellularLocation>
        <location evidence="7">Cell inner membrane</location>
        <topology evidence="7">Single-pass type III membrane protein</topology>
    </subcellularLocation>
</comment>
<comment type="subunit">
    <text evidence="7">Homodimer.</text>
</comment>
<keyword evidence="6 7" id="KW-0143">Chaperone</keyword>
<evidence type="ECO:0000259" key="9">
    <source>
        <dbReference type="PROSITE" id="PS50076"/>
    </source>
</evidence>
<dbReference type="InterPro" id="IPR007791">
    <property type="entry name" value="DjlA_N"/>
</dbReference>
<dbReference type="NCBIfam" id="NF006948">
    <property type="entry name" value="PRK09430.1"/>
    <property type="match status" value="1"/>
</dbReference>
<evidence type="ECO:0000256" key="4">
    <source>
        <dbReference type="ARBA" id="ARBA00022989"/>
    </source>
</evidence>
<gene>
    <name evidence="7" type="primary">djlA</name>
    <name evidence="10" type="ORF">SAMN02949497_0697</name>
</gene>
<keyword evidence="4 7" id="KW-1133">Transmembrane helix</keyword>
<evidence type="ECO:0000313" key="10">
    <source>
        <dbReference type="EMBL" id="SMF93416.1"/>
    </source>
</evidence>
<dbReference type="HAMAP" id="MF_01153">
    <property type="entry name" value="DjlA"/>
    <property type="match status" value="1"/>
</dbReference>
<dbReference type="CDD" id="cd06257">
    <property type="entry name" value="DnaJ"/>
    <property type="match status" value="1"/>
</dbReference>
<dbReference type="EMBL" id="FXAM01000001">
    <property type="protein sequence ID" value="SMF93416.1"/>
    <property type="molecule type" value="Genomic_DNA"/>
</dbReference>
<dbReference type="GO" id="GO:0051087">
    <property type="term" value="F:protein-folding chaperone binding"/>
    <property type="evidence" value="ECO:0007669"/>
    <property type="project" value="InterPro"/>
</dbReference>
<dbReference type="AlphaFoldDB" id="A0A1Y6CSX6"/>
<evidence type="ECO:0000256" key="5">
    <source>
        <dbReference type="ARBA" id="ARBA00023136"/>
    </source>
</evidence>
<dbReference type="Pfam" id="PF00226">
    <property type="entry name" value="DnaJ"/>
    <property type="match status" value="1"/>
</dbReference>
<dbReference type="Proteomes" id="UP000192923">
    <property type="component" value="Unassembled WGS sequence"/>
</dbReference>
<feature type="region of interest" description="Disordered" evidence="8">
    <location>
        <begin position="237"/>
        <end position="260"/>
    </location>
</feature>
<dbReference type="InterPro" id="IPR050817">
    <property type="entry name" value="DjlA_DnaK_co-chaperone"/>
</dbReference>
<proteinExistence type="inferred from homology"/>
<accession>A0A1Y6CSX6</accession>
<dbReference type="SMART" id="SM00271">
    <property type="entry name" value="DnaJ"/>
    <property type="match status" value="1"/>
</dbReference>
<dbReference type="PRINTS" id="PR00625">
    <property type="entry name" value="JDOMAIN"/>
</dbReference>
<evidence type="ECO:0000256" key="3">
    <source>
        <dbReference type="ARBA" id="ARBA00022692"/>
    </source>
</evidence>
<evidence type="ECO:0000313" key="11">
    <source>
        <dbReference type="Proteomes" id="UP000192923"/>
    </source>
</evidence>
<dbReference type="Gene3D" id="1.10.3680.10">
    <property type="entry name" value="TerB-like"/>
    <property type="match status" value="1"/>
</dbReference>
<organism evidence="10 11">
    <name type="scientific">Methylomagnum ishizawai</name>
    <dbReference type="NCBI Taxonomy" id="1760988"/>
    <lineage>
        <taxon>Bacteria</taxon>
        <taxon>Pseudomonadati</taxon>
        <taxon>Pseudomonadota</taxon>
        <taxon>Gammaproteobacteria</taxon>
        <taxon>Methylococcales</taxon>
        <taxon>Methylococcaceae</taxon>
        <taxon>Methylomagnum</taxon>
    </lineage>
</organism>
<dbReference type="InterPro" id="IPR036869">
    <property type="entry name" value="J_dom_sf"/>
</dbReference>
<dbReference type="STRING" id="1760988.SAMN02949497_0697"/>
<dbReference type="PROSITE" id="PS50076">
    <property type="entry name" value="DNAJ_2"/>
    <property type="match status" value="1"/>
</dbReference>
<sequence length="275" mass="30947">MTWFGKVVGGTFGLFMGGPLGAIFGAALGHQLDRKAAEAVLLEAEAKPGERQRVQAAFLTATFSVMGHVAKADGRVNEAEIDFARAMMNRLELPEETRRAAIRLYGEGKRPEFALDGVLDQFQAECQQRHALLRMFVEIQLESALADGVLNGPEERLLLRLCDRLRFSRFEFHTMRARMEAERRFARPGGRGYQWGRREVAGSHEFSLAQAYTALGVSPADDEDAIKRAYRRLMSRHHPDKRVAQGESESQVAHANEKTQQIRKAYETIAKARKF</sequence>
<feature type="topological domain" description="Periplasmic" evidence="7">
    <location>
        <begin position="1"/>
        <end position="6"/>
    </location>
</feature>
<keyword evidence="5 7" id="KW-0472">Membrane</keyword>
<dbReference type="InterPro" id="IPR029024">
    <property type="entry name" value="TerB-like"/>
</dbReference>
<comment type="domain">
    <text evidence="7">The transmembrane domain is a dimerization domain.</text>
</comment>
<dbReference type="GO" id="GO:0005886">
    <property type="term" value="C:plasma membrane"/>
    <property type="evidence" value="ECO:0007669"/>
    <property type="project" value="UniProtKB-SubCell"/>
</dbReference>
<dbReference type="Gene3D" id="1.10.287.110">
    <property type="entry name" value="DnaJ domain"/>
    <property type="match status" value="1"/>
</dbReference>
<dbReference type="OrthoDB" id="9782583at2"/>
<dbReference type="SUPFAM" id="SSF158682">
    <property type="entry name" value="TerB-like"/>
    <property type="match status" value="1"/>
</dbReference>
<protein>
    <recommendedName>
        <fullName evidence="7">Co-chaperone protein DjlA</fullName>
    </recommendedName>
</protein>
<dbReference type="CDD" id="cd07316">
    <property type="entry name" value="terB_like_DjlA"/>
    <property type="match status" value="1"/>
</dbReference>
<dbReference type="Pfam" id="PF05099">
    <property type="entry name" value="TerB"/>
    <property type="match status" value="1"/>
</dbReference>
<comment type="function">
    <text evidence="7">Regulatory DnaK co-chaperone. Direct interaction between DnaK and DjlA is needed for the induction of the wcaABCDE operon, involved in the synthesis of a colanic acid polysaccharide capsule, possibly through activation of the RcsB/RcsC phosphotransfer signaling pathway. The colanic acid capsule may help the bacterium survive conditions outside the host.</text>
</comment>
<evidence type="ECO:0000256" key="2">
    <source>
        <dbReference type="ARBA" id="ARBA00022519"/>
    </source>
</evidence>
<feature type="topological domain" description="Cytoplasmic" evidence="7">
    <location>
        <begin position="31"/>
        <end position="275"/>
    </location>
</feature>
<keyword evidence="2 7" id="KW-0997">Cell inner membrane</keyword>
<keyword evidence="1 7" id="KW-1003">Cell membrane</keyword>
<name>A0A1Y6CSX6_9GAMM</name>
<evidence type="ECO:0000256" key="7">
    <source>
        <dbReference type="HAMAP-Rule" id="MF_01153"/>
    </source>
</evidence>
<evidence type="ECO:0000256" key="1">
    <source>
        <dbReference type="ARBA" id="ARBA00022475"/>
    </source>
</evidence>
<evidence type="ECO:0000256" key="6">
    <source>
        <dbReference type="ARBA" id="ARBA00023186"/>
    </source>
</evidence>
<dbReference type="InterPro" id="IPR023749">
    <property type="entry name" value="DjlA"/>
</dbReference>